<dbReference type="HOGENOM" id="CLU_2849456_0_0_1"/>
<protein>
    <submittedName>
        <fullName evidence="1">Uncharacterized protein</fullName>
    </submittedName>
</protein>
<name>G2YRY9_BOTF4</name>
<dbReference type="Proteomes" id="UP000008177">
    <property type="component" value="Unplaced contigs"/>
</dbReference>
<evidence type="ECO:0000313" key="2">
    <source>
        <dbReference type="Proteomes" id="UP000008177"/>
    </source>
</evidence>
<organism evidence="1 2">
    <name type="scientific">Botryotinia fuckeliana (strain T4)</name>
    <name type="common">Noble rot fungus</name>
    <name type="synonym">Botrytis cinerea</name>
    <dbReference type="NCBI Taxonomy" id="999810"/>
    <lineage>
        <taxon>Eukaryota</taxon>
        <taxon>Fungi</taxon>
        <taxon>Dikarya</taxon>
        <taxon>Ascomycota</taxon>
        <taxon>Pezizomycotina</taxon>
        <taxon>Leotiomycetes</taxon>
        <taxon>Helotiales</taxon>
        <taxon>Sclerotiniaceae</taxon>
        <taxon>Botrytis</taxon>
    </lineage>
</organism>
<gene>
    <name evidence="1" type="ORF">BofuT4_uP124350.1</name>
</gene>
<dbReference type="EMBL" id="FQ790351">
    <property type="protein sequence ID" value="CCD54387.1"/>
    <property type="molecule type" value="Genomic_DNA"/>
</dbReference>
<evidence type="ECO:0000313" key="1">
    <source>
        <dbReference type="EMBL" id="CCD54387.1"/>
    </source>
</evidence>
<dbReference type="InParanoid" id="G2YRY9"/>
<sequence length="65" mass="7511">MQRSRIRHASALHMIVMRSSDGEMSFTCKASISLYMHYKLFLIPHTKHQNASIHAPLSHEHVPSR</sequence>
<dbReference type="AlphaFoldDB" id="G2YRY9"/>
<accession>G2YRY9</accession>
<proteinExistence type="predicted"/>
<reference evidence="2" key="1">
    <citation type="journal article" date="2011" name="PLoS Genet.">
        <title>Genomic analysis of the necrotrophic fungal pathogens Sclerotinia sclerotiorum and Botrytis cinerea.</title>
        <authorList>
            <person name="Amselem J."/>
            <person name="Cuomo C.A."/>
            <person name="van Kan J.A."/>
            <person name="Viaud M."/>
            <person name="Benito E.P."/>
            <person name="Couloux A."/>
            <person name="Coutinho P.M."/>
            <person name="de Vries R.P."/>
            <person name="Dyer P.S."/>
            <person name="Fillinger S."/>
            <person name="Fournier E."/>
            <person name="Gout L."/>
            <person name="Hahn M."/>
            <person name="Kohn L."/>
            <person name="Lapalu N."/>
            <person name="Plummer K.M."/>
            <person name="Pradier J.M."/>
            <person name="Quevillon E."/>
            <person name="Sharon A."/>
            <person name="Simon A."/>
            <person name="ten Have A."/>
            <person name="Tudzynski B."/>
            <person name="Tudzynski P."/>
            <person name="Wincker P."/>
            <person name="Andrew M."/>
            <person name="Anthouard V."/>
            <person name="Beever R.E."/>
            <person name="Beffa R."/>
            <person name="Benoit I."/>
            <person name="Bouzid O."/>
            <person name="Brault B."/>
            <person name="Chen Z."/>
            <person name="Choquer M."/>
            <person name="Collemare J."/>
            <person name="Cotton P."/>
            <person name="Danchin E.G."/>
            <person name="Da Silva C."/>
            <person name="Gautier A."/>
            <person name="Giraud C."/>
            <person name="Giraud T."/>
            <person name="Gonzalez C."/>
            <person name="Grossetete S."/>
            <person name="Guldener U."/>
            <person name="Henrissat B."/>
            <person name="Howlett B.J."/>
            <person name="Kodira C."/>
            <person name="Kretschmer M."/>
            <person name="Lappartient A."/>
            <person name="Leroch M."/>
            <person name="Levis C."/>
            <person name="Mauceli E."/>
            <person name="Neuveglise C."/>
            <person name="Oeser B."/>
            <person name="Pearson M."/>
            <person name="Poulain J."/>
            <person name="Poussereau N."/>
            <person name="Quesneville H."/>
            <person name="Rascle C."/>
            <person name="Schumacher J."/>
            <person name="Segurens B."/>
            <person name="Sexton A."/>
            <person name="Silva E."/>
            <person name="Sirven C."/>
            <person name="Soanes D.M."/>
            <person name="Talbot N.J."/>
            <person name="Templeton M."/>
            <person name="Yandava C."/>
            <person name="Yarden O."/>
            <person name="Zeng Q."/>
            <person name="Rollins J.A."/>
            <person name="Lebrun M.H."/>
            <person name="Dickman M."/>
        </authorList>
    </citation>
    <scope>NUCLEOTIDE SEQUENCE [LARGE SCALE GENOMIC DNA]</scope>
    <source>
        <strain evidence="2">T4</strain>
    </source>
</reference>